<reference evidence="1 2" key="1">
    <citation type="submission" date="2014-03" db="EMBL/GenBank/DDBJ databases">
        <title>Genomics of Bifidobacteria.</title>
        <authorList>
            <person name="Ventura M."/>
            <person name="Milani C."/>
            <person name="Lugli G.A."/>
        </authorList>
    </citation>
    <scope>NUCLEOTIDE SEQUENCE [LARGE SCALE GENOMIC DNA]</scope>
    <source>
        <strain evidence="1 2">DSM 22767</strain>
    </source>
</reference>
<keyword evidence="2" id="KW-1185">Reference proteome</keyword>
<evidence type="ECO:0000313" key="2">
    <source>
        <dbReference type="Proteomes" id="UP000029096"/>
    </source>
</evidence>
<sequence>MGWSLLWRVWCQWHWWRSGKRTDSKRVDLILGLGKRLDDGTIVYPPLRLGQTDGQYRASIKLTASAKTSMDLVLGQTKIDRKPGLSVTFSALANINGGQGITLVISHTR</sequence>
<comment type="caution">
    <text evidence="1">The sequence shown here is derived from an EMBL/GenBank/DDBJ whole genome shotgun (WGS) entry which is preliminary data.</text>
</comment>
<name>A0A086ZKF3_9BIFI</name>
<dbReference type="EMBL" id="JGYP01000001">
    <property type="protein sequence ID" value="KFI47003.1"/>
    <property type="molecule type" value="Genomic_DNA"/>
</dbReference>
<accession>A0A086ZKF3</accession>
<evidence type="ECO:0000313" key="1">
    <source>
        <dbReference type="EMBL" id="KFI47003.1"/>
    </source>
</evidence>
<dbReference type="AlphaFoldDB" id="A0A086ZKF3"/>
<organism evidence="1 2">
    <name type="scientific">Bifidobacterium bohemicum DSM 22767</name>
    <dbReference type="NCBI Taxonomy" id="1437606"/>
    <lineage>
        <taxon>Bacteria</taxon>
        <taxon>Bacillati</taxon>
        <taxon>Actinomycetota</taxon>
        <taxon>Actinomycetes</taxon>
        <taxon>Bifidobacteriales</taxon>
        <taxon>Bifidobacteriaceae</taxon>
        <taxon>Bifidobacterium</taxon>
    </lineage>
</organism>
<dbReference type="Proteomes" id="UP000029096">
    <property type="component" value="Unassembled WGS sequence"/>
</dbReference>
<protein>
    <submittedName>
        <fullName evidence="1">Uncharacterized protein</fullName>
    </submittedName>
</protein>
<gene>
    <name evidence="1" type="ORF">BBOH_0478</name>
</gene>
<proteinExistence type="predicted"/>